<evidence type="ECO:0000256" key="3">
    <source>
        <dbReference type="ARBA" id="ARBA00022840"/>
    </source>
</evidence>
<keyword evidence="2" id="KW-0547">Nucleotide-binding</keyword>
<keyword evidence="3" id="KW-0067">ATP-binding</keyword>
<dbReference type="InterPro" id="IPR018181">
    <property type="entry name" value="Heat_shock_70_CS"/>
</dbReference>
<gene>
    <name evidence="4" type="ORF">HNQ59_003405</name>
</gene>
<dbReference type="GO" id="GO:0140662">
    <property type="term" value="F:ATP-dependent protein folding chaperone"/>
    <property type="evidence" value="ECO:0007669"/>
    <property type="project" value="InterPro"/>
</dbReference>
<comment type="similarity">
    <text evidence="1">Belongs to the heat shock protein 70 family.</text>
</comment>
<dbReference type="Pfam" id="PF00012">
    <property type="entry name" value="HSP70"/>
    <property type="match status" value="1"/>
</dbReference>
<proteinExistence type="inferred from homology"/>
<dbReference type="PROSITE" id="PS00329">
    <property type="entry name" value="HSP70_2"/>
    <property type="match status" value="1"/>
</dbReference>
<name>A0A840MTI0_9PROT</name>
<evidence type="ECO:0000256" key="2">
    <source>
        <dbReference type="ARBA" id="ARBA00022741"/>
    </source>
</evidence>
<dbReference type="PANTHER" id="PTHR19375">
    <property type="entry name" value="HEAT SHOCK PROTEIN 70KDA"/>
    <property type="match status" value="1"/>
</dbReference>
<dbReference type="SUPFAM" id="SSF53067">
    <property type="entry name" value="Actin-like ATPase domain"/>
    <property type="match status" value="2"/>
</dbReference>
<dbReference type="EMBL" id="JACHHY010000024">
    <property type="protein sequence ID" value="MBB5020092.1"/>
    <property type="molecule type" value="Genomic_DNA"/>
</dbReference>
<dbReference type="Proteomes" id="UP000575898">
    <property type="component" value="Unassembled WGS sequence"/>
</dbReference>
<dbReference type="InterPro" id="IPR013126">
    <property type="entry name" value="Hsp_70_fam"/>
</dbReference>
<dbReference type="AlphaFoldDB" id="A0A840MTI0"/>
<evidence type="ECO:0000313" key="4">
    <source>
        <dbReference type="EMBL" id="MBB5020092.1"/>
    </source>
</evidence>
<evidence type="ECO:0000313" key="5">
    <source>
        <dbReference type="Proteomes" id="UP000575898"/>
    </source>
</evidence>
<accession>A0A840MTI0</accession>
<dbReference type="GO" id="GO:0005524">
    <property type="term" value="F:ATP binding"/>
    <property type="evidence" value="ECO:0007669"/>
    <property type="project" value="UniProtKB-KW"/>
</dbReference>
<dbReference type="RefSeq" id="WP_184041498.1">
    <property type="nucleotide sequence ID" value="NZ_JACHHY010000024.1"/>
</dbReference>
<dbReference type="Gene3D" id="3.90.640.10">
    <property type="entry name" value="Actin, Chain A, domain 4"/>
    <property type="match status" value="1"/>
</dbReference>
<reference evidence="4 5" key="1">
    <citation type="submission" date="2020-08" db="EMBL/GenBank/DDBJ databases">
        <title>Genomic Encyclopedia of Type Strains, Phase IV (KMG-IV): sequencing the most valuable type-strain genomes for metagenomic binning, comparative biology and taxonomic classification.</title>
        <authorList>
            <person name="Goeker M."/>
        </authorList>
    </citation>
    <scope>NUCLEOTIDE SEQUENCE [LARGE SCALE GENOMIC DNA]</scope>
    <source>
        <strain evidence="4 5">DSM 27165</strain>
    </source>
</reference>
<dbReference type="Gene3D" id="3.30.420.40">
    <property type="match status" value="3"/>
</dbReference>
<organism evidence="4 5">
    <name type="scientific">Chitinivorax tropicus</name>
    <dbReference type="NCBI Taxonomy" id="714531"/>
    <lineage>
        <taxon>Bacteria</taxon>
        <taxon>Pseudomonadati</taxon>
        <taxon>Pseudomonadota</taxon>
        <taxon>Betaproteobacteria</taxon>
        <taxon>Chitinivorax</taxon>
    </lineage>
</organism>
<dbReference type="InterPro" id="IPR042054">
    <property type="entry name" value="YegD-like"/>
</dbReference>
<evidence type="ECO:0000256" key="1">
    <source>
        <dbReference type="ARBA" id="ARBA00007381"/>
    </source>
</evidence>
<protein>
    <submittedName>
        <fullName evidence="4">Putative chaperone protein</fullName>
    </submittedName>
</protein>
<keyword evidence="5" id="KW-1185">Reference proteome</keyword>
<sequence>MMAICGIDFGTSNSTAGCMIDGRPALLPLEQGKATIPSALFYDYEEEAVYTGRAAIQGYLSGSEGRLLRSLKSVLGTSLMDATTEICNRPMGFRQILATFFNDLKQRAEAAGGEPLTQVVLGRPVQFVDDDAKADRLAQTTLEGIARDAGFHEIGFQFEPIAAAFDYEQQVTQEELALIVDIGGGTSDFSLIRLSPDRHRQVDRSADILANAGVHIGGTDFDRLLSLSEVMPLLGLGGRLAHKDAPVPSSYYHQLATWHTINFLYERKVKRELNEVLAEVADKATFMRLIKLVEERAGHQLAIAVEQAKIDACDSGHADVSLSMVEAGLRLAFDLPTLEAAIADAVASIDSTVALILQQAAISPEQVTTLFFTGGASGIPSLRHAVLGRFGHAKLVDGDRFGSVGTGLVIDAQRRYG</sequence>
<dbReference type="CDD" id="cd10231">
    <property type="entry name" value="ASKHA_NBD_HSP70_YegD-like"/>
    <property type="match status" value="1"/>
</dbReference>
<comment type="caution">
    <text evidence="4">The sequence shown here is derived from an EMBL/GenBank/DDBJ whole genome shotgun (WGS) entry which is preliminary data.</text>
</comment>
<dbReference type="InterPro" id="IPR043129">
    <property type="entry name" value="ATPase_NBD"/>
</dbReference>